<evidence type="ECO:0000313" key="6">
    <source>
        <dbReference type="EMBL" id="KKK39788.1"/>
    </source>
</evidence>
<dbReference type="GO" id="GO:0006355">
    <property type="term" value="P:regulation of DNA-templated transcription"/>
    <property type="evidence" value="ECO:0007669"/>
    <property type="project" value="InterPro"/>
</dbReference>
<dbReference type="Gene3D" id="3.40.50.300">
    <property type="entry name" value="P-loop containing nucleotide triphosphate hydrolases"/>
    <property type="match status" value="1"/>
</dbReference>
<evidence type="ECO:0000256" key="1">
    <source>
        <dbReference type="ARBA" id="ARBA00022741"/>
    </source>
</evidence>
<evidence type="ECO:0000313" key="7">
    <source>
        <dbReference type="Proteomes" id="UP000034166"/>
    </source>
</evidence>
<dbReference type="Pfam" id="PF02954">
    <property type="entry name" value="HTH_8"/>
    <property type="match status" value="1"/>
</dbReference>
<dbReference type="PRINTS" id="PR01590">
    <property type="entry name" value="HTHFIS"/>
</dbReference>
<feature type="domain" description="Sigma-54 factor interaction" evidence="5">
    <location>
        <begin position="309"/>
        <end position="514"/>
    </location>
</feature>
<dbReference type="PANTHER" id="PTHR32071">
    <property type="entry name" value="TRANSCRIPTIONAL REGULATORY PROTEIN"/>
    <property type="match status" value="1"/>
</dbReference>
<dbReference type="InterPro" id="IPR009057">
    <property type="entry name" value="Homeodomain-like_sf"/>
</dbReference>
<reference evidence="6 7" key="1">
    <citation type="submission" date="2015-04" db="EMBL/GenBank/DDBJ databases">
        <title>Taxonomic description and genome sequence of Bacillus campisalis sp. nov., a novel member of the genus Bacillus isolated from solar saltern.</title>
        <authorList>
            <person name="Mathan Kumar R."/>
            <person name="Kaur G."/>
            <person name="Kumar A."/>
            <person name="Singh N.K."/>
            <person name="Kaur N."/>
            <person name="Kumar N."/>
            <person name="Mayilraj S."/>
        </authorList>
    </citation>
    <scope>NUCLEOTIDE SEQUENCE [LARGE SCALE GENOMIC DNA]</scope>
    <source>
        <strain evidence="6 7">SA2-6</strain>
    </source>
</reference>
<keyword evidence="1" id="KW-0547">Nucleotide-binding</keyword>
<name>A0A0M2T040_9BACI</name>
<keyword evidence="4" id="KW-0804">Transcription</keyword>
<dbReference type="Pfam" id="PF14532">
    <property type="entry name" value="Sigma54_activ_2"/>
    <property type="match status" value="1"/>
</dbReference>
<dbReference type="Gene3D" id="1.10.8.60">
    <property type="match status" value="1"/>
</dbReference>
<dbReference type="EMBL" id="LAYY01000001">
    <property type="protein sequence ID" value="KKK39788.1"/>
    <property type="molecule type" value="Genomic_DNA"/>
</dbReference>
<dbReference type="Gene3D" id="1.10.10.60">
    <property type="entry name" value="Homeodomain-like"/>
    <property type="match status" value="1"/>
</dbReference>
<keyword evidence="2" id="KW-0067">ATP-binding</keyword>
<evidence type="ECO:0000256" key="3">
    <source>
        <dbReference type="ARBA" id="ARBA00023015"/>
    </source>
</evidence>
<gene>
    <name evidence="6" type="ORF">WQ57_00370</name>
</gene>
<dbReference type="InterPro" id="IPR002197">
    <property type="entry name" value="HTH_Fis"/>
</dbReference>
<proteinExistence type="predicted"/>
<dbReference type="InterPro" id="IPR002078">
    <property type="entry name" value="Sigma_54_int"/>
</dbReference>
<protein>
    <submittedName>
        <fullName evidence="6">Fis family transcriptional regulator</fullName>
    </submittedName>
</protein>
<accession>A0A0M2T040</accession>
<dbReference type="InterPro" id="IPR010524">
    <property type="entry name" value="Sig_transdc_resp-reg_PrpR_N"/>
</dbReference>
<evidence type="ECO:0000259" key="5">
    <source>
        <dbReference type="PROSITE" id="PS50045"/>
    </source>
</evidence>
<evidence type="ECO:0000256" key="2">
    <source>
        <dbReference type="ARBA" id="ARBA00022840"/>
    </source>
</evidence>
<dbReference type="GO" id="GO:0005524">
    <property type="term" value="F:ATP binding"/>
    <property type="evidence" value="ECO:0007669"/>
    <property type="project" value="UniProtKB-KW"/>
</dbReference>
<dbReference type="Pfam" id="PF06506">
    <property type="entry name" value="PrpR_N"/>
    <property type="match status" value="1"/>
</dbReference>
<keyword evidence="7" id="KW-1185">Reference proteome</keyword>
<dbReference type="OrthoDB" id="9771372at2"/>
<dbReference type="GO" id="GO:0043565">
    <property type="term" value="F:sequence-specific DNA binding"/>
    <property type="evidence" value="ECO:0007669"/>
    <property type="project" value="InterPro"/>
</dbReference>
<dbReference type="InterPro" id="IPR058031">
    <property type="entry name" value="AAA_lid_NorR"/>
</dbReference>
<dbReference type="Gene3D" id="3.40.50.10660">
    <property type="entry name" value="PrpR receptor domain-like"/>
    <property type="match status" value="1"/>
</dbReference>
<keyword evidence="3" id="KW-0805">Transcription regulation</keyword>
<dbReference type="SUPFAM" id="SSF46689">
    <property type="entry name" value="Homeodomain-like"/>
    <property type="match status" value="1"/>
</dbReference>
<dbReference type="PATRIC" id="fig|1408103.3.peg.84"/>
<evidence type="ECO:0000256" key="4">
    <source>
        <dbReference type="ARBA" id="ARBA00023163"/>
    </source>
</evidence>
<dbReference type="RefSeq" id="WP_046521729.1">
    <property type="nucleotide sequence ID" value="NZ_LAYY01000001.1"/>
</dbReference>
<dbReference type="Pfam" id="PF25601">
    <property type="entry name" value="AAA_lid_14"/>
    <property type="match status" value="1"/>
</dbReference>
<comment type="caution">
    <text evidence="6">The sequence shown here is derived from an EMBL/GenBank/DDBJ whole genome shotgun (WGS) entry which is preliminary data.</text>
</comment>
<dbReference type="InterPro" id="IPR027417">
    <property type="entry name" value="P-loop_NTPase"/>
</dbReference>
<organism evidence="6 7">
    <name type="scientific">Mesobacillus campisalis</name>
    <dbReference type="NCBI Taxonomy" id="1408103"/>
    <lineage>
        <taxon>Bacteria</taxon>
        <taxon>Bacillati</taxon>
        <taxon>Bacillota</taxon>
        <taxon>Bacilli</taxon>
        <taxon>Bacillales</taxon>
        <taxon>Bacillaceae</taxon>
        <taxon>Mesobacillus</taxon>
    </lineage>
</organism>
<dbReference type="SUPFAM" id="SSF52540">
    <property type="entry name" value="P-loop containing nucleoside triphosphate hydrolases"/>
    <property type="match status" value="1"/>
</dbReference>
<dbReference type="GO" id="GO:0000156">
    <property type="term" value="F:phosphorelay response regulator activity"/>
    <property type="evidence" value="ECO:0007669"/>
    <property type="project" value="InterPro"/>
</dbReference>
<dbReference type="SUPFAM" id="SSF159800">
    <property type="entry name" value="PrpR receptor domain-like"/>
    <property type="match status" value="1"/>
</dbReference>
<dbReference type="PROSITE" id="PS50045">
    <property type="entry name" value="SIGMA54_INTERACT_4"/>
    <property type="match status" value="1"/>
</dbReference>
<dbReference type="Gene3D" id="3.40.50.2300">
    <property type="match status" value="1"/>
</dbReference>
<dbReference type="AlphaFoldDB" id="A0A0M2T040"/>
<sequence>MIKALAIVPYEGLYEMMKEVAQEVEDIQLHIELGNLQEGAAIAREAEHEGYHVIISRGGTASLIQEAVSIPVIDIQVSGYDVLRILTLVKGFSRKAAIVGFSNITHGASTICKLLDFDIETLTITKETEVKEILTGLKKLDCEVVIGDVVTVQAARELGLTGVLITSGKEAILDAFEQTRRSYRIYSRLQKDVSFYKHLLDCGGQAIAVMDQEENLVYTNETFYKEFQWGKLRNLPGMKQLLQESLISNDKITKTLHLNEGFWNISTCTMDRHTIIMMNKTNFNQENVQGIDRDLSAIELHMSVPYIPMTGKSEAFQRVLQQIDEYSTMKDPVWIFGEKGTRKSVAAHSIYLKREQGNGPFIILHGERLKRDQLKDLLNEAFFHKYSNGVLFLKNVDKMSSYIQKELHAILQMEGSNNLKWLVSSRDDIAEKVSSGEFYPDLYHSLAALTIHIPPLRQRRQDIEDLVHVFISELHPKYGNGVVGIRQDALDKLIHYDWPGNVEQLRQVIEQLFLQSHAYYIEKEEVVDLFNQLEQQDKKNDALTPVDLSGTLEEIEKQVIAKVLEEEGLNQSKAAKRLGINRSTLWRKLKE</sequence>
<dbReference type="Proteomes" id="UP000034166">
    <property type="component" value="Unassembled WGS sequence"/>
</dbReference>